<keyword evidence="4" id="KW-1185">Reference proteome</keyword>
<evidence type="ECO:0000259" key="2">
    <source>
        <dbReference type="Pfam" id="PF00188"/>
    </source>
</evidence>
<feature type="domain" description="SCP" evidence="2">
    <location>
        <begin position="107"/>
        <end position="217"/>
    </location>
</feature>
<reference evidence="4" key="1">
    <citation type="submission" date="2018-05" db="EMBL/GenBank/DDBJ databases">
        <title>Draft genome sequence of Stemphylium lycopersici strain CIDEFI 213.</title>
        <authorList>
            <person name="Medina R."/>
            <person name="Franco M.E.E."/>
            <person name="Lucentini C.G."/>
            <person name="Saparrat M.C.N."/>
            <person name="Balatti P.A."/>
        </authorList>
    </citation>
    <scope>NUCLEOTIDE SEQUENCE [LARGE SCALE GENOMIC DNA]</scope>
    <source>
        <strain evidence="4">CIDEFI 213</strain>
    </source>
</reference>
<proteinExistence type="predicted"/>
<feature type="chain" id="PRO_5016718420" evidence="1">
    <location>
        <begin position="19"/>
        <end position="226"/>
    </location>
</feature>
<accession>A0A364MRD8</accession>
<comment type="caution">
    <text evidence="3">The sequence shown here is derived from an EMBL/GenBank/DDBJ whole genome shotgun (WGS) entry which is preliminary data.</text>
</comment>
<evidence type="ECO:0000256" key="1">
    <source>
        <dbReference type="SAM" id="SignalP"/>
    </source>
</evidence>
<dbReference type="InterPro" id="IPR014044">
    <property type="entry name" value="CAP_dom"/>
</dbReference>
<dbReference type="Pfam" id="PF00188">
    <property type="entry name" value="CAP"/>
    <property type="match status" value="1"/>
</dbReference>
<dbReference type="SUPFAM" id="SSF55797">
    <property type="entry name" value="PR-1-like"/>
    <property type="match status" value="1"/>
</dbReference>
<evidence type="ECO:0000313" key="4">
    <source>
        <dbReference type="Proteomes" id="UP000249619"/>
    </source>
</evidence>
<protein>
    <submittedName>
        <fullName evidence="3">Transglycosylase-like domain protein</fullName>
    </submittedName>
</protein>
<organism evidence="3 4">
    <name type="scientific">Stemphylium lycopersici</name>
    <name type="common">Tomato gray leaf spot disease fungus</name>
    <name type="synonym">Thyrospora lycopersici</name>
    <dbReference type="NCBI Taxonomy" id="183478"/>
    <lineage>
        <taxon>Eukaryota</taxon>
        <taxon>Fungi</taxon>
        <taxon>Dikarya</taxon>
        <taxon>Ascomycota</taxon>
        <taxon>Pezizomycotina</taxon>
        <taxon>Dothideomycetes</taxon>
        <taxon>Pleosporomycetidae</taxon>
        <taxon>Pleosporales</taxon>
        <taxon>Pleosporineae</taxon>
        <taxon>Pleosporaceae</taxon>
        <taxon>Stemphylium</taxon>
    </lineage>
</organism>
<dbReference type="Proteomes" id="UP000249619">
    <property type="component" value="Unassembled WGS sequence"/>
</dbReference>
<keyword evidence="1" id="KW-0732">Signal</keyword>
<feature type="signal peptide" evidence="1">
    <location>
        <begin position="1"/>
        <end position="18"/>
    </location>
</feature>
<sequence>MLISGLVGLAVLNCRAMAQAISGDPAFASMSVRAVGYAGCGSEVHITATSLPPSISATSGQMDEDPHVPSSTLETPALSTLTVVLTSTYTAPASTNKPSMPPAGYMEIVNDWRGKMGMRILMHDPKLESNARDTVVASNGIMIHELHPGTLGQVLAPGDAGGFEHVFVGGWLCEIPSLPGLGNVCLSESDGWAYNGQTGHAEILTSDDYSRIGCALAAGIWCCDLA</sequence>
<dbReference type="AlphaFoldDB" id="A0A364MRD8"/>
<name>A0A364MRD8_STELY</name>
<dbReference type="InterPro" id="IPR035940">
    <property type="entry name" value="CAP_sf"/>
</dbReference>
<gene>
    <name evidence="3" type="ORF">DDE83_009183</name>
</gene>
<dbReference type="EMBL" id="QGDH01000490">
    <property type="protein sequence ID" value="RAQ99708.1"/>
    <property type="molecule type" value="Genomic_DNA"/>
</dbReference>
<evidence type="ECO:0000313" key="3">
    <source>
        <dbReference type="EMBL" id="RAQ99708.1"/>
    </source>
</evidence>
<dbReference type="OrthoDB" id="5350391at2759"/>